<feature type="domain" description="ABC3 transporter permease C-terminal" evidence="8">
    <location>
        <begin position="718"/>
        <end position="827"/>
    </location>
</feature>
<dbReference type="GO" id="GO:0022857">
    <property type="term" value="F:transmembrane transporter activity"/>
    <property type="evidence" value="ECO:0007669"/>
    <property type="project" value="TreeGrafter"/>
</dbReference>
<comment type="subcellular location">
    <subcellularLocation>
        <location evidence="1">Cell membrane</location>
        <topology evidence="1">Multi-pass membrane protein</topology>
    </subcellularLocation>
</comment>
<reference evidence="9 10" key="2">
    <citation type="journal article" date="2012" name="PLoS ONE">
        <title>An ancient pathway combining carbon dioxide fixation with the generation and utilization of a sodium ion gradient for ATP synthesis.</title>
        <authorList>
            <person name="Poehlein A."/>
            <person name="Schmidt S."/>
            <person name="Kaster A.K."/>
            <person name="Goenrich M."/>
            <person name="Vollmers J."/>
            <person name="Thurmer A."/>
            <person name="Bertsch J."/>
            <person name="Schuchmann K."/>
            <person name="Voigt B."/>
            <person name="Hecker M."/>
            <person name="Daniel R."/>
            <person name="Thauer R.K."/>
            <person name="Gottschalk G."/>
            <person name="Muller V."/>
        </authorList>
    </citation>
    <scope>NUCLEOTIDE SEQUENCE [LARGE SCALE GENOMIC DNA]</scope>
    <source>
        <strain evidence="10">ATCC 29683 / DSM 1030 / JCM 2381 / KCTC 1655 / WB1</strain>
    </source>
</reference>
<comment type="similarity">
    <text evidence="6">Belongs to the ABC-4 integral membrane protein family.</text>
</comment>
<dbReference type="PANTHER" id="PTHR30572:SF4">
    <property type="entry name" value="ABC TRANSPORTER PERMEASE YTRF"/>
    <property type="match status" value="1"/>
</dbReference>
<feature type="transmembrane region" description="Helical" evidence="7">
    <location>
        <begin position="441"/>
        <end position="465"/>
    </location>
</feature>
<feature type="transmembrane region" description="Helical" evidence="7">
    <location>
        <begin position="26"/>
        <end position="50"/>
    </location>
</feature>
<keyword evidence="4 7" id="KW-1133">Transmembrane helix</keyword>
<dbReference type="InterPro" id="IPR003838">
    <property type="entry name" value="ABC3_permease_C"/>
</dbReference>
<gene>
    <name evidence="9" type="ordered locus">Awo_c29220</name>
</gene>
<reference evidence="10" key="1">
    <citation type="submission" date="2011-07" db="EMBL/GenBank/DDBJ databases">
        <title>Complete genome sequence of Acetobacterium woodii.</title>
        <authorList>
            <person name="Poehlein A."/>
            <person name="Schmidt S."/>
            <person name="Kaster A.-K."/>
            <person name="Goenrich M."/>
            <person name="Vollmers J."/>
            <person name="Thuermer A."/>
            <person name="Gottschalk G."/>
            <person name="Thauer R.K."/>
            <person name="Daniel R."/>
            <person name="Mueller V."/>
        </authorList>
    </citation>
    <scope>NUCLEOTIDE SEQUENCE [LARGE SCALE GENOMIC DNA]</scope>
    <source>
        <strain evidence="10">ATCC 29683 / DSM 1030 / JCM 2381 / KCTC 1655 / WB1</strain>
    </source>
</reference>
<dbReference type="InterPro" id="IPR050250">
    <property type="entry name" value="Macrolide_Exporter_MacB"/>
</dbReference>
<evidence type="ECO:0000313" key="10">
    <source>
        <dbReference type="Proteomes" id="UP000007177"/>
    </source>
</evidence>
<evidence type="ECO:0000259" key="8">
    <source>
        <dbReference type="Pfam" id="PF02687"/>
    </source>
</evidence>
<dbReference type="EMBL" id="CP002987">
    <property type="protein sequence ID" value="AFA49656.1"/>
    <property type="molecule type" value="Genomic_DNA"/>
</dbReference>
<feature type="transmembrane region" description="Helical" evidence="7">
    <location>
        <begin position="767"/>
        <end position="799"/>
    </location>
</feature>
<name>H6LHE6_ACEWD</name>
<evidence type="ECO:0000256" key="6">
    <source>
        <dbReference type="ARBA" id="ARBA00038076"/>
    </source>
</evidence>
<dbReference type="STRING" id="931626.Awo_c29220"/>
<evidence type="ECO:0000256" key="5">
    <source>
        <dbReference type="ARBA" id="ARBA00023136"/>
    </source>
</evidence>
<dbReference type="GO" id="GO:0005886">
    <property type="term" value="C:plasma membrane"/>
    <property type="evidence" value="ECO:0007669"/>
    <property type="project" value="UniProtKB-SubCell"/>
</dbReference>
<feature type="transmembrane region" description="Helical" evidence="7">
    <location>
        <begin position="327"/>
        <end position="350"/>
    </location>
</feature>
<organism evidence="9 10">
    <name type="scientific">Acetobacterium woodii (strain ATCC 29683 / DSM 1030 / JCM 2381 / KCTC 1655 / WB1)</name>
    <dbReference type="NCBI Taxonomy" id="931626"/>
    <lineage>
        <taxon>Bacteria</taxon>
        <taxon>Bacillati</taxon>
        <taxon>Bacillota</taxon>
        <taxon>Clostridia</taxon>
        <taxon>Eubacteriales</taxon>
        <taxon>Eubacteriaceae</taxon>
        <taxon>Acetobacterium</taxon>
    </lineage>
</organism>
<keyword evidence="5 7" id="KW-0472">Membrane</keyword>
<dbReference type="Pfam" id="PF02687">
    <property type="entry name" value="FtsX"/>
    <property type="match status" value="2"/>
</dbReference>
<evidence type="ECO:0000256" key="3">
    <source>
        <dbReference type="ARBA" id="ARBA00022692"/>
    </source>
</evidence>
<dbReference type="RefSeq" id="WP_014357253.1">
    <property type="nucleotide sequence ID" value="NC_016894.1"/>
</dbReference>
<keyword evidence="10" id="KW-1185">Reference proteome</keyword>
<evidence type="ECO:0000256" key="4">
    <source>
        <dbReference type="ARBA" id="ARBA00022989"/>
    </source>
</evidence>
<feature type="transmembrane region" description="Helical" evidence="7">
    <location>
        <begin position="712"/>
        <end position="736"/>
    </location>
</feature>
<feature type="domain" description="ABC3 transporter permease C-terminal" evidence="8">
    <location>
        <begin position="278"/>
        <end position="393"/>
    </location>
</feature>
<dbReference type="KEGG" id="awo:Awo_c29220"/>
<feature type="transmembrane region" description="Helical" evidence="7">
    <location>
        <begin position="273"/>
        <end position="295"/>
    </location>
</feature>
<evidence type="ECO:0000313" key="9">
    <source>
        <dbReference type="EMBL" id="AFA49656.1"/>
    </source>
</evidence>
<dbReference type="PANTHER" id="PTHR30572">
    <property type="entry name" value="MEMBRANE COMPONENT OF TRANSPORTER-RELATED"/>
    <property type="match status" value="1"/>
</dbReference>
<dbReference type="eggNOG" id="COG0577">
    <property type="taxonomic scope" value="Bacteria"/>
</dbReference>
<dbReference type="HOGENOM" id="CLU_010964_1_0_9"/>
<dbReference type="OrthoDB" id="1694171at2"/>
<proteinExistence type="inferred from homology"/>
<evidence type="ECO:0000256" key="2">
    <source>
        <dbReference type="ARBA" id="ARBA00022475"/>
    </source>
</evidence>
<accession>H6LHE6</accession>
<dbReference type="Proteomes" id="UP000007177">
    <property type="component" value="Chromosome"/>
</dbReference>
<sequence>MIKVTNKKAIRNLAYKSFKNNKIRNYIAMIAIALTTVLFTTLFTLGMGTVESIQQATKRQAGGDGHAVVKYINDDEFNTIKEHPLIKEIAYDRILCDDIENQEFLKRRAEFWYDDDIGLKLGFIELASGHKPVAENEVIADTKTLQLMGVPLEVGAPLTLTLNIRGETVTRDFVLAGWWESDPVFNVGQIFASRAYVDAHLGELQNTYKEDNSMTGAIQAYIMFDNSLDLENKLATVITESGYSFDENAPNYLASNVNWSYLSTNFEMDAQTWIALIAALLLIVLTGYLIIYNIFQISVIRDIRFYGLLKTIGTTKKQIRVMIRNQALLLSVIGIPVGLIGGFVIGVALVPLVMSNTTYAGSAVSVSPNPWIFAGAALFALITVMISTFKPGKIAGSVSPVEAVNYTDSDKKNSATNKKSKDGAKIHRMARANLGRNKKRTLLVVLSLSLSLVLLNTVFTLSTGIDMNKFLSKFNDADFLIAHADYFQYEYFGNENQTTETFIEAVQTQPGFQQGGRLYGGRDELFTCTDNSVDIINTNEYGDHYAAVYGLEDFPLNRLVVLDGELDYDKLASGKYILEGVQLDDNNNPEFESSHYDVGEVVELHNYKGTSESFEEREYTTQQFTVLAHVAIKYYVNSDCTGWAYSFYLPANIYKTLVTKPAVMSYTYNVADADEATMERFVANYTDTVEPLMNYTSKLTSLASLSEMKMTVVMVGGALSLIIGLIGVLNFINAVVTSIITRRKEFAMLQSIGMTQKQLRNMLCYEGLYLTLGTGIVALFFGSLFSLVVVNFFSGLIWFLGYQFILWPLLSVLPFLLVMGIAIPWIADMATNNQSIVERLRDAD</sequence>
<protein>
    <submittedName>
        <fullName evidence="9">Putative ABC transport system permease protein</fullName>
    </submittedName>
</protein>
<evidence type="ECO:0000256" key="1">
    <source>
        <dbReference type="ARBA" id="ARBA00004651"/>
    </source>
</evidence>
<feature type="transmembrane region" description="Helical" evidence="7">
    <location>
        <begin position="370"/>
        <end position="389"/>
    </location>
</feature>
<keyword evidence="3 7" id="KW-0812">Transmembrane</keyword>
<feature type="transmembrane region" description="Helical" evidence="7">
    <location>
        <begin position="805"/>
        <end position="827"/>
    </location>
</feature>
<dbReference type="AlphaFoldDB" id="H6LHE6"/>
<keyword evidence="2" id="KW-1003">Cell membrane</keyword>
<evidence type="ECO:0000256" key="7">
    <source>
        <dbReference type="SAM" id="Phobius"/>
    </source>
</evidence>